<sequence length="140" mass="15576">MPSVLGEPRDEDADSDNDEDDETEPFPNYNFHPSVGDRNSRDLELMVHDTAPDSDNVPSDADDTDDGRRTRNINAVIDAVYPGINADELPNEYFVERTILAPTNASVGWINEMEAARITAETKVWWNPELSGSGVISLPW</sequence>
<keyword evidence="3" id="KW-1185">Reference proteome</keyword>
<dbReference type="EMBL" id="NBNE01008851">
    <property type="protein sequence ID" value="OWY99032.1"/>
    <property type="molecule type" value="Genomic_DNA"/>
</dbReference>
<reference evidence="3" key="1">
    <citation type="submission" date="2017-03" db="EMBL/GenBank/DDBJ databases">
        <title>Phytopthora megakarya and P. palmivora, two closely related causual agents of cacao black pod achieved similar genome size and gene model numbers by different mechanisms.</title>
        <authorList>
            <person name="Ali S."/>
            <person name="Shao J."/>
            <person name="Larry D.J."/>
            <person name="Kronmiller B."/>
            <person name="Shen D."/>
            <person name="Strem M.D."/>
            <person name="Melnick R.L."/>
            <person name="Guiltinan M.J."/>
            <person name="Tyler B.M."/>
            <person name="Meinhardt L.W."/>
            <person name="Bailey B.A."/>
        </authorList>
    </citation>
    <scope>NUCLEOTIDE SEQUENCE [LARGE SCALE GENOMIC DNA]</scope>
    <source>
        <strain evidence="3">zdho120</strain>
    </source>
</reference>
<keyword evidence="2" id="KW-0347">Helicase</keyword>
<proteinExistence type="predicted"/>
<protein>
    <submittedName>
        <fullName evidence="2">Helitron helicase</fullName>
    </submittedName>
</protein>
<keyword evidence="2" id="KW-0067">ATP-binding</keyword>
<keyword evidence="2" id="KW-0547">Nucleotide-binding</keyword>
<feature type="compositionally biased region" description="Basic and acidic residues" evidence="1">
    <location>
        <begin position="38"/>
        <end position="51"/>
    </location>
</feature>
<gene>
    <name evidence="2" type="ORF">PHMEG_00030044</name>
</gene>
<dbReference type="GO" id="GO:0004386">
    <property type="term" value="F:helicase activity"/>
    <property type="evidence" value="ECO:0007669"/>
    <property type="project" value="UniProtKB-KW"/>
</dbReference>
<name>A0A225V184_9STRA</name>
<accession>A0A225V184</accession>
<keyword evidence="2" id="KW-0378">Hydrolase</keyword>
<evidence type="ECO:0000313" key="3">
    <source>
        <dbReference type="Proteomes" id="UP000198211"/>
    </source>
</evidence>
<dbReference type="AlphaFoldDB" id="A0A225V184"/>
<feature type="region of interest" description="Disordered" evidence="1">
    <location>
        <begin position="1"/>
        <end position="70"/>
    </location>
</feature>
<evidence type="ECO:0000256" key="1">
    <source>
        <dbReference type="SAM" id="MobiDB-lite"/>
    </source>
</evidence>
<organism evidence="2 3">
    <name type="scientific">Phytophthora megakarya</name>
    <dbReference type="NCBI Taxonomy" id="4795"/>
    <lineage>
        <taxon>Eukaryota</taxon>
        <taxon>Sar</taxon>
        <taxon>Stramenopiles</taxon>
        <taxon>Oomycota</taxon>
        <taxon>Peronosporomycetes</taxon>
        <taxon>Peronosporales</taxon>
        <taxon>Peronosporaceae</taxon>
        <taxon>Phytophthora</taxon>
    </lineage>
</organism>
<feature type="compositionally biased region" description="Acidic residues" evidence="1">
    <location>
        <begin position="9"/>
        <end position="24"/>
    </location>
</feature>
<evidence type="ECO:0000313" key="2">
    <source>
        <dbReference type="EMBL" id="OWY99032.1"/>
    </source>
</evidence>
<dbReference type="Proteomes" id="UP000198211">
    <property type="component" value="Unassembled WGS sequence"/>
</dbReference>
<comment type="caution">
    <text evidence="2">The sequence shown here is derived from an EMBL/GenBank/DDBJ whole genome shotgun (WGS) entry which is preliminary data.</text>
</comment>